<keyword evidence="3" id="KW-0378">Hydrolase</keyword>
<dbReference type="GO" id="GO:0016787">
    <property type="term" value="F:hydrolase activity"/>
    <property type="evidence" value="ECO:0007669"/>
    <property type="project" value="UniProtKB-KW"/>
</dbReference>
<reference evidence="3 4" key="1">
    <citation type="submission" date="2021-01" db="EMBL/GenBank/DDBJ databases">
        <title>Whole genome shotgun sequence of Actinoplanes palleronii NBRC 14916.</title>
        <authorList>
            <person name="Komaki H."/>
            <person name="Tamura T."/>
        </authorList>
    </citation>
    <scope>NUCLEOTIDE SEQUENCE [LARGE SCALE GENOMIC DNA]</scope>
    <source>
        <strain evidence="3 4">NBRC 14916</strain>
    </source>
</reference>
<evidence type="ECO:0000259" key="2">
    <source>
        <dbReference type="Pfam" id="PF00144"/>
    </source>
</evidence>
<name>A0ABQ4BAG6_9ACTN</name>
<dbReference type="InterPro" id="IPR001466">
    <property type="entry name" value="Beta-lactam-related"/>
</dbReference>
<sequence length="374" mass="39827">MKPVLRSMTIATAALAVIAVPTAVTAAPPHPDRDALQSRLDDVVTAGTVGALAEVRDPQGTWQGVGGVAELGTTREVPVDGRVRAGSITKTFVATVVLQLVGEGRLGLEDTVDSRLPGVVPGGDRITVRQLLNHTSGLFDYVQTLPMPPAPGFLANRWRTWTPAELIQRAVAHPPTSDRPGVAFAYSNTNYLLLGQIIEKVTGRPYGTEIERRVIRPLQLRGTTVPGTSPQLGGPHPHGYVPTRTDGGTELLDYTRMNPSVFGAAGEMISTPTDLNRFFAALLGGRLLPDRLLTAMTTPGVPGGDYGLGLAWRDTTCGTRVYGNDGGTLTYQSWSYATGDRRRQVTVAVTPDLRADYAVVFAAVDALLNKALCP</sequence>
<proteinExistence type="predicted"/>
<dbReference type="Proteomes" id="UP000624709">
    <property type="component" value="Unassembled WGS sequence"/>
</dbReference>
<evidence type="ECO:0000313" key="3">
    <source>
        <dbReference type="EMBL" id="GIE67240.1"/>
    </source>
</evidence>
<comment type="caution">
    <text evidence="3">The sequence shown here is derived from an EMBL/GenBank/DDBJ whole genome shotgun (WGS) entry which is preliminary data.</text>
</comment>
<evidence type="ECO:0000313" key="4">
    <source>
        <dbReference type="Proteomes" id="UP000624709"/>
    </source>
</evidence>
<dbReference type="InterPro" id="IPR012338">
    <property type="entry name" value="Beta-lactam/transpept-like"/>
</dbReference>
<dbReference type="RefSeq" id="WP_239164355.1">
    <property type="nucleotide sequence ID" value="NZ_BAAATY010000014.1"/>
</dbReference>
<dbReference type="Gene3D" id="3.40.710.10">
    <property type="entry name" value="DD-peptidase/beta-lactamase superfamily"/>
    <property type="match status" value="1"/>
</dbReference>
<dbReference type="SUPFAM" id="SSF56601">
    <property type="entry name" value="beta-lactamase/transpeptidase-like"/>
    <property type="match status" value="1"/>
</dbReference>
<dbReference type="InterPro" id="IPR050491">
    <property type="entry name" value="AmpC-like"/>
</dbReference>
<dbReference type="PANTHER" id="PTHR46825">
    <property type="entry name" value="D-ALANYL-D-ALANINE-CARBOXYPEPTIDASE/ENDOPEPTIDASE AMPH"/>
    <property type="match status" value="1"/>
</dbReference>
<protein>
    <submittedName>
        <fullName evidence="3">Serine hydrolase</fullName>
    </submittedName>
</protein>
<feature type="chain" id="PRO_5045787409" evidence="1">
    <location>
        <begin position="27"/>
        <end position="374"/>
    </location>
</feature>
<dbReference type="Pfam" id="PF00144">
    <property type="entry name" value="Beta-lactamase"/>
    <property type="match status" value="1"/>
</dbReference>
<dbReference type="PANTHER" id="PTHR46825:SF7">
    <property type="entry name" value="D-ALANYL-D-ALANINE CARBOXYPEPTIDASE"/>
    <property type="match status" value="1"/>
</dbReference>
<evidence type="ECO:0000256" key="1">
    <source>
        <dbReference type="SAM" id="SignalP"/>
    </source>
</evidence>
<keyword evidence="4" id="KW-1185">Reference proteome</keyword>
<organism evidence="3 4">
    <name type="scientific">Actinoplanes palleronii</name>
    <dbReference type="NCBI Taxonomy" id="113570"/>
    <lineage>
        <taxon>Bacteria</taxon>
        <taxon>Bacillati</taxon>
        <taxon>Actinomycetota</taxon>
        <taxon>Actinomycetes</taxon>
        <taxon>Micromonosporales</taxon>
        <taxon>Micromonosporaceae</taxon>
        <taxon>Actinoplanes</taxon>
    </lineage>
</organism>
<dbReference type="EMBL" id="BOMS01000045">
    <property type="protein sequence ID" value="GIE67240.1"/>
    <property type="molecule type" value="Genomic_DNA"/>
</dbReference>
<feature type="signal peptide" evidence="1">
    <location>
        <begin position="1"/>
        <end position="26"/>
    </location>
</feature>
<keyword evidence="1" id="KW-0732">Signal</keyword>
<feature type="domain" description="Beta-lactamase-related" evidence="2">
    <location>
        <begin position="50"/>
        <end position="349"/>
    </location>
</feature>
<gene>
    <name evidence="3" type="ORF">Apa02nite_033480</name>
</gene>
<accession>A0ABQ4BAG6</accession>